<name>A0A9D9NN57_9BACT</name>
<organism evidence="2 3">
    <name type="scientific">Candidatus Cryptobacteroides avistercoris</name>
    <dbReference type="NCBI Taxonomy" id="2840758"/>
    <lineage>
        <taxon>Bacteria</taxon>
        <taxon>Pseudomonadati</taxon>
        <taxon>Bacteroidota</taxon>
        <taxon>Bacteroidia</taxon>
        <taxon>Bacteroidales</taxon>
        <taxon>Candidatus Cryptobacteroides</taxon>
    </lineage>
</organism>
<gene>
    <name evidence="2" type="ORF">IAB76_00735</name>
</gene>
<dbReference type="InterPro" id="IPR011990">
    <property type="entry name" value="TPR-like_helical_dom_sf"/>
</dbReference>
<evidence type="ECO:0000313" key="3">
    <source>
        <dbReference type="Proteomes" id="UP000823769"/>
    </source>
</evidence>
<dbReference type="Gene3D" id="1.25.40.10">
    <property type="entry name" value="Tetratricopeptide repeat domain"/>
    <property type="match status" value="1"/>
</dbReference>
<sequence>MKNTSFIYSTLALLSAAFIPDAAAQDASYLDFLRWQQEPVSIVTEESSTGGSRAKQAELRFTIDWNGLQVAPQQTAAIVPVLVTADGSQTYSFAPVFIDGRTRAKAVDRMEVLSGIGRPEGSTVVRPYEKDTPAQIEYVSRIAYDPAMLDGRIVFYETVSGCAGCIEGEDSLSVGDVLPRYVPDWRFSATPAGGVKQREIRERADLKFKVNLHGIDPAFADNASVLDKVMSSMRMAADSSIYTVTAVRFIGYASPDGPEQFNRELALRRANSLADYVKSSGEAVSGSLFTVESVGEDWEGLFAAAAADPQIAGNATLDKVRGMLTEGNWAECERLLKSDTGLYGHLREKVLPSLRRTEYSIEYNIRQFSAEEAAQLWSSRPELLSVDEFKAAAGLCGKDSPEYLEILLTAAHTYPDDPAALNTAATALYEAGRLAEAGKLLEGRGEPLLQNTLGVIRAGEGDYGEALRLFESASASGNSEAAHNLTELENVMYQL</sequence>
<protein>
    <recommendedName>
        <fullName evidence="4">DUF3868 domain-containing protein</fullName>
    </recommendedName>
</protein>
<dbReference type="AlphaFoldDB" id="A0A9D9NN57"/>
<accession>A0A9D9NN57</accession>
<dbReference type="EMBL" id="JADILW010000010">
    <property type="protein sequence ID" value="MBO8479626.1"/>
    <property type="molecule type" value="Genomic_DNA"/>
</dbReference>
<feature type="chain" id="PRO_5038637080" description="DUF3868 domain-containing protein" evidence="1">
    <location>
        <begin position="25"/>
        <end position="495"/>
    </location>
</feature>
<dbReference type="Gene3D" id="3.30.1330.60">
    <property type="entry name" value="OmpA-like domain"/>
    <property type="match status" value="1"/>
</dbReference>
<reference evidence="2" key="2">
    <citation type="journal article" date="2021" name="PeerJ">
        <title>Extensive microbial diversity within the chicken gut microbiome revealed by metagenomics and culture.</title>
        <authorList>
            <person name="Gilroy R."/>
            <person name="Ravi A."/>
            <person name="Getino M."/>
            <person name="Pursley I."/>
            <person name="Horton D.L."/>
            <person name="Alikhan N.F."/>
            <person name="Baker D."/>
            <person name="Gharbi K."/>
            <person name="Hall N."/>
            <person name="Watson M."/>
            <person name="Adriaenssens E.M."/>
            <person name="Foster-Nyarko E."/>
            <person name="Jarju S."/>
            <person name="Secka A."/>
            <person name="Antonio M."/>
            <person name="Oren A."/>
            <person name="Chaudhuri R.R."/>
            <person name="La Ragione R."/>
            <person name="Hildebrand F."/>
            <person name="Pallen M.J."/>
        </authorList>
    </citation>
    <scope>NUCLEOTIDE SEQUENCE</scope>
    <source>
        <strain evidence="2">B3-1481</strain>
    </source>
</reference>
<feature type="signal peptide" evidence="1">
    <location>
        <begin position="1"/>
        <end position="24"/>
    </location>
</feature>
<evidence type="ECO:0000256" key="1">
    <source>
        <dbReference type="SAM" id="SignalP"/>
    </source>
</evidence>
<evidence type="ECO:0000313" key="2">
    <source>
        <dbReference type="EMBL" id="MBO8479626.1"/>
    </source>
</evidence>
<proteinExistence type="predicted"/>
<dbReference type="SUPFAM" id="SSF103088">
    <property type="entry name" value="OmpA-like"/>
    <property type="match status" value="1"/>
</dbReference>
<comment type="caution">
    <text evidence="2">The sequence shown here is derived from an EMBL/GenBank/DDBJ whole genome shotgun (WGS) entry which is preliminary data.</text>
</comment>
<keyword evidence="1" id="KW-0732">Signal</keyword>
<dbReference type="Proteomes" id="UP000823769">
    <property type="component" value="Unassembled WGS sequence"/>
</dbReference>
<evidence type="ECO:0008006" key="4">
    <source>
        <dbReference type="Google" id="ProtNLM"/>
    </source>
</evidence>
<reference evidence="2" key="1">
    <citation type="submission" date="2020-10" db="EMBL/GenBank/DDBJ databases">
        <authorList>
            <person name="Gilroy R."/>
        </authorList>
    </citation>
    <scope>NUCLEOTIDE SEQUENCE</scope>
    <source>
        <strain evidence="2">B3-1481</strain>
    </source>
</reference>
<dbReference type="InterPro" id="IPR036737">
    <property type="entry name" value="OmpA-like_sf"/>
</dbReference>
<dbReference type="SUPFAM" id="SSF48452">
    <property type="entry name" value="TPR-like"/>
    <property type="match status" value="1"/>
</dbReference>